<evidence type="ECO:0000313" key="2">
    <source>
        <dbReference type="Proteomes" id="UP001189429"/>
    </source>
</evidence>
<protein>
    <recommendedName>
        <fullName evidence="3">Beta-galactosidase</fullName>
    </recommendedName>
</protein>
<accession>A0ABN9SZM0</accession>
<evidence type="ECO:0008006" key="3">
    <source>
        <dbReference type="Google" id="ProtNLM"/>
    </source>
</evidence>
<organism evidence="1 2">
    <name type="scientific">Prorocentrum cordatum</name>
    <dbReference type="NCBI Taxonomy" id="2364126"/>
    <lineage>
        <taxon>Eukaryota</taxon>
        <taxon>Sar</taxon>
        <taxon>Alveolata</taxon>
        <taxon>Dinophyceae</taxon>
        <taxon>Prorocentrales</taxon>
        <taxon>Prorocentraceae</taxon>
        <taxon>Prorocentrum</taxon>
    </lineage>
</organism>
<evidence type="ECO:0000313" key="1">
    <source>
        <dbReference type="EMBL" id="CAK0838089.1"/>
    </source>
</evidence>
<name>A0ABN9SZM0_9DINO</name>
<dbReference type="EMBL" id="CAUYUJ010014197">
    <property type="protein sequence ID" value="CAK0838089.1"/>
    <property type="molecule type" value="Genomic_DNA"/>
</dbReference>
<sequence>PCTTHITQVELGGLWLDNNSLEVRSYLRSQSGDTGDKFLGARIVSAQGLGAPWRNITDWGSDRSLVASGSGYEVTVSKVSWSGRRHSRPWAPNVAGQFEIRVRDTRSKEATK</sequence>
<proteinExistence type="predicted"/>
<feature type="non-terminal residue" evidence="1">
    <location>
        <position position="1"/>
    </location>
</feature>
<reference evidence="1" key="1">
    <citation type="submission" date="2023-10" db="EMBL/GenBank/DDBJ databases">
        <authorList>
            <person name="Chen Y."/>
            <person name="Shah S."/>
            <person name="Dougan E. K."/>
            <person name="Thang M."/>
            <person name="Chan C."/>
        </authorList>
    </citation>
    <scope>NUCLEOTIDE SEQUENCE [LARGE SCALE GENOMIC DNA]</scope>
</reference>
<gene>
    <name evidence="1" type="ORF">PCOR1329_LOCUS34117</name>
</gene>
<feature type="non-terminal residue" evidence="1">
    <location>
        <position position="112"/>
    </location>
</feature>
<dbReference type="Proteomes" id="UP001189429">
    <property type="component" value="Unassembled WGS sequence"/>
</dbReference>
<comment type="caution">
    <text evidence="1">The sequence shown here is derived from an EMBL/GenBank/DDBJ whole genome shotgun (WGS) entry which is preliminary data.</text>
</comment>
<keyword evidence="2" id="KW-1185">Reference proteome</keyword>